<reference evidence="2 3" key="1">
    <citation type="journal article" date="2012" name="Genome Biol.">
        <title>Sequencing three crocodilian genomes to illuminate the evolution of archosaurs and amniotes.</title>
        <authorList>
            <person name="St John J.A."/>
            <person name="Braun E.L."/>
            <person name="Isberg S.R."/>
            <person name="Miles L.G."/>
            <person name="Chong A.Y."/>
            <person name="Gongora J."/>
            <person name="Dalzell P."/>
            <person name="Moran C."/>
            <person name="Bed'hom B."/>
            <person name="Abzhanov A."/>
            <person name="Burgess S.C."/>
            <person name="Cooksey A.M."/>
            <person name="Castoe T.A."/>
            <person name="Crawford N.G."/>
            <person name="Densmore L.D."/>
            <person name="Drew J.C."/>
            <person name="Edwards S.V."/>
            <person name="Faircloth B.C."/>
            <person name="Fujita M.K."/>
            <person name="Greenwold M.J."/>
            <person name="Hoffmann F.G."/>
            <person name="Howard J.M."/>
            <person name="Iguchi T."/>
            <person name="Janes D.E."/>
            <person name="Khan S.Y."/>
            <person name="Kohno S."/>
            <person name="de Koning A.J."/>
            <person name="Lance S.L."/>
            <person name="McCarthy F.M."/>
            <person name="McCormack J.E."/>
            <person name="Merchant M.E."/>
            <person name="Peterson D.G."/>
            <person name="Pollock D.D."/>
            <person name="Pourmand N."/>
            <person name="Raney B.J."/>
            <person name="Roessler K.A."/>
            <person name="Sanford J.R."/>
            <person name="Sawyer R.H."/>
            <person name="Schmidt C.J."/>
            <person name="Triplett E.W."/>
            <person name="Tuberville T.D."/>
            <person name="Venegas-Anaya M."/>
            <person name="Howard J.T."/>
            <person name="Jarvis E.D."/>
            <person name="Guillette L.J.Jr."/>
            <person name="Glenn T.C."/>
            <person name="Green R.E."/>
            <person name="Ray D.A."/>
        </authorList>
    </citation>
    <scope>NUCLEOTIDE SEQUENCE [LARGE SCALE GENOMIC DNA]</scope>
    <source>
        <strain evidence="2">KSC_2009_1</strain>
    </source>
</reference>
<evidence type="ECO:0000256" key="1">
    <source>
        <dbReference type="SAM" id="MobiDB-lite"/>
    </source>
</evidence>
<name>A0A151PHQ6_ALLMI</name>
<dbReference type="AlphaFoldDB" id="A0A151PHQ6"/>
<dbReference type="Proteomes" id="UP000050525">
    <property type="component" value="Unassembled WGS sequence"/>
</dbReference>
<proteinExistence type="predicted"/>
<keyword evidence="3" id="KW-1185">Reference proteome</keyword>
<dbReference type="EMBL" id="AKHW03000179">
    <property type="protein sequence ID" value="KYO48616.1"/>
    <property type="molecule type" value="Genomic_DNA"/>
</dbReference>
<feature type="region of interest" description="Disordered" evidence="1">
    <location>
        <begin position="1"/>
        <end position="40"/>
    </location>
</feature>
<evidence type="ECO:0000313" key="3">
    <source>
        <dbReference type="Proteomes" id="UP000050525"/>
    </source>
</evidence>
<evidence type="ECO:0000313" key="2">
    <source>
        <dbReference type="EMBL" id="KYO48616.1"/>
    </source>
</evidence>
<organism evidence="2 3">
    <name type="scientific">Alligator mississippiensis</name>
    <name type="common">American alligator</name>
    <dbReference type="NCBI Taxonomy" id="8496"/>
    <lineage>
        <taxon>Eukaryota</taxon>
        <taxon>Metazoa</taxon>
        <taxon>Chordata</taxon>
        <taxon>Craniata</taxon>
        <taxon>Vertebrata</taxon>
        <taxon>Euteleostomi</taxon>
        <taxon>Archelosauria</taxon>
        <taxon>Archosauria</taxon>
        <taxon>Crocodylia</taxon>
        <taxon>Alligatoridae</taxon>
        <taxon>Alligatorinae</taxon>
        <taxon>Alligator</taxon>
    </lineage>
</organism>
<gene>
    <name evidence="2" type="ORF">Y1Q_0004024</name>
</gene>
<protein>
    <submittedName>
        <fullName evidence="2">Uncharacterized protein</fullName>
    </submittedName>
</protein>
<feature type="compositionally biased region" description="Acidic residues" evidence="1">
    <location>
        <begin position="7"/>
        <end position="17"/>
    </location>
</feature>
<accession>A0A151PHQ6</accession>
<comment type="caution">
    <text evidence="2">The sequence shown here is derived from an EMBL/GenBank/DDBJ whole genome shotgun (WGS) entry which is preliminary data.</text>
</comment>
<sequence length="109" mass="11848">MFSLTSIDDEAEEVEGQEETHAADASSTTTKTQEHAGPARMAAIDLFPNHHNPWLPGMASCSHFSRVLQRFSQQAEMVPQKLTRGFGRVLSSQSGTHRCLAGQAPRVAA</sequence>